<reference evidence="5 6" key="1">
    <citation type="submission" date="2016-03" db="EMBL/GenBank/DDBJ databases">
        <title>Comparative genomics of the ectomycorrhizal sister species Rhizopogon vinicolor and Rhizopogon vesiculosus (Basidiomycota: Boletales) reveals a divergence of the mating type B locus.</title>
        <authorList>
            <person name="Mujic A.B."/>
            <person name="Kuo A."/>
            <person name="Tritt A."/>
            <person name="Lipzen A."/>
            <person name="Chen C."/>
            <person name="Johnson J."/>
            <person name="Sharma A."/>
            <person name="Barry K."/>
            <person name="Grigoriev I.V."/>
            <person name="Spatafora J.W."/>
        </authorList>
    </citation>
    <scope>NUCLEOTIDE SEQUENCE [LARGE SCALE GENOMIC DNA]</scope>
    <source>
        <strain evidence="5 6">AM-OR11-056</strain>
    </source>
</reference>
<sequence length="348" mass="39565">MFVHPQRPIWNDTSTCKDAQRRASADLTINGTTLLALALQHPSIHIRASQQITPASIKSVDIEFRPLLPSFVHRCISLCLPTYKPDEWVPLRRAREQFDATLGDTQDFDRWIASCLTINPSDAYVTHMIILGYGTNSVSLGCSQGLVYFTPVWRVFIRQFLEETIADRVSYVEARINFSPEFMIGPDGKANAPHKEWLRTFQDVLAEFRGSLQAQGRDGEFIGAEHHQLRYYEGFDLVGDENVLRPLKDYLPQLLSFSTLQASRGLPEHQRIPFIFHAGETPGDRSMADENLYDAMLLGTKRIGHGFSLVKRPKLMAMCRERGMALEVFPISNEILVYWLPFHVILSG</sequence>
<dbReference type="Gene3D" id="3.20.20.140">
    <property type="entry name" value="Metal-dependent hydrolases"/>
    <property type="match status" value="1"/>
</dbReference>
<organism evidence="5 6">
    <name type="scientific">Rhizopogon vesiculosus</name>
    <dbReference type="NCBI Taxonomy" id="180088"/>
    <lineage>
        <taxon>Eukaryota</taxon>
        <taxon>Fungi</taxon>
        <taxon>Dikarya</taxon>
        <taxon>Basidiomycota</taxon>
        <taxon>Agaricomycotina</taxon>
        <taxon>Agaricomycetes</taxon>
        <taxon>Agaricomycetidae</taxon>
        <taxon>Boletales</taxon>
        <taxon>Suillineae</taxon>
        <taxon>Rhizopogonaceae</taxon>
        <taxon>Rhizopogon</taxon>
    </lineage>
</organism>
<evidence type="ECO:0000256" key="1">
    <source>
        <dbReference type="ARBA" id="ARBA00001947"/>
    </source>
</evidence>
<keyword evidence="3" id="KW-0378">Hydrolase</keyword>
<dbReference type="GO" id="GO:0046872">
    <property type="term" value="F:metal ion binding"/>
    <property type="evidence" value="ECO:0007669"/>
    <property type="project" value="UniProtKB-KW"/>
</dbReference>
<protein>
    <recommendedName>
        <fullName evidence="4">Adenosine deaminase domain-containing protein</fullName>
    </recommendedName>
</protein>
<dbReference type="InterPro" id="IPR006330">
    <property type="entry name" value="Ado/ade_deaminase"/>
</dbReference>
<proteinExistence type="predicted"/>
<dbReference type="InterPro" id="IPR032466">
    <property type="entry name" value="Metal_Hydrolase"/>
</dbReference>
<comment type="caution">
    <text evidence="5">The sequence shown here is derived from an EMBL/GenBank/DDBJ whole genome shotgun (WGS) entry which is preliminary data.</text>
</comment>
<keyword evidence="6" id="KW-1185">Reference proteome</keyword>
<dbReference type="EMBL" id="LVVM01001189">
    <property type="protein sequence ID" value="OJA19067.1"/>
    <property type="molecule type" value="Genomic_DNA"/>
</dbReference>
<dbReference type="OrthoDB" id="7202371at2759"/>
<evidence type="ECO:0000313" key="5">
    <source>
        <dbReference type="EMBL" id="OJA19067.1"/>
    </source>
</evidence>
<name>A0A1J8QGJ3_9AGAM</name>
<dbReference type="PANTHER" id="PTHR11409">
    <property type="entry name" value="ADENOSINE DEAMINASE"/>
    <property type="match status" value="1"/>
</dbReference>
<accession>A0A1J8QGJ3</accession>
<dbReference type="AlphaFoldDB" id="A0A1J8QGJ3"/>
<dbReference type="PANTHER" id="PTHR11409:SF39">
    <property type="entry name" value="ADENOSINE DEAMINASE 2"/>
    <property type="match status" value="1"/>
</dbReference>
<feature type="domain" description="Adenosine deaminase" evidence="4">
    <location>
        <begin position="270"/>
        <end position="334"/>
    </location>
</feature>
<gene>
    <name evidence="5" type="ORF">AZE42_12159</name>
</gene>
<keyword evidence="2" id="KW-0479">Metal-binding</keyword>
<dbReference type="Pfam" id="PF00962">
    <property type="entry name" value="A_deaminase"/>
    <property type="match status" value="1"/>
</dbReference>
<evidence type="ECO:0000259" key="4">
    <source>
        <dbReference type="Pfam" id="PF00962"/>
    </source>
</evidence>
<dbReference type="SUPFAM" id="SSF51556">
    <property type="entry name" value="Metallo-dependent hydrolases"/>
    <property type="match status" value="1"/>
</dbReference>
<dbReference type="Proteomes" id="UP000183567">
    <property type="component" value="Unassembled WGS sequence"/>
</dbReference>
<dbReference type="InterPro" id="IPR001365">
    <property type="entry name" value="A_deaminase_dom"/>
</dbReference>
<dbReference type="GO" id="GO:0004000">
    <property type="term" value="F:adenosine deaminase activity"/>
    <property type="evidence" value="ECO:0007669"/>
    <property type="project" value="TreeGrafter"/>
</dbReference>
<evidence type="ECO:0000256" key="2">
    <source>
        <dbReference type="ARBA" id="ARBA00022723"/>
    </source>
</evidence>
<dbReference type="STRING" id="180088.A0A1J8QGJ3"/>
<comment type="cofactor">
    <cofactor evidence="1">
        <name>Zn(2+)</name>
        <dbReference type="ChEBI" id="CHEBI:29105"/>
    </cofactor>
</comment>
<dbReference type="GO" id="GO:0006154">
    <property type="term" value="P:adenosine catabolic process"/>
    <property type="evidence" value="ECO:0007669"/>
    <property type="project" value="TreeGrafter"/>
</dbReference>
<evidence type="ECO:0000313" key="6">
    <source>
        <dbReference type="Proteomes" id="UP000183567"/>
    </source>
</evidence>
<dbReference type="GO" id="GO:0046103">
    <property type="term" value="P:inosine biosynthetic process"/>
    <property type="evidence" value="ECO:0007669"/>
    <property type="project" value="TreeGrafter"/>
</dbReference>
<evidence type="ECO:0000256" key="3">
    <source>
        <dbReference type="ARBA" id="ARBA00022801"/>
    </source>
</evidence>